<dbReference type="Proteomes" id="UP000085678">
    <property type="component" value="Unplaced"/>
</dbReference>
<protein>
    <submittedName>
        <fullName evidence="2">cGMP-dependent 3',5'-cyclic phosphodiesterase-like isoform X2</fullName>
    </submittedName>
</protein>
<evidence type="ECO:0000313" key="2">
    <source>
        <dbReference type="RefSeq" id="XP_013411517.1"/>
    </source>
</evidence>
<reference evidence="2" key="1">
    <citation type="submission" date="2025-08" db="UniProtKB">
        <authorList>
            <consortium name="RefSeq"/>
        </authorList>
    </citation>
    <scope>IDENTIFICATION</scope>
    <source>
        <tissue evidence="2">Gonads</tissue>
    </source>
</reference>
<keyword evidence="1" id="KW-1185">Reference proteome</keyword>
<name>A0A1S3JMB6_LINAN</name>
<dbReference type="RefSeq" id="XP_013411517.1">
    <property type="nucleotide sequence ID" value="XM_013556063.2"/>
</dbReference>
<proteinExistence type="predicted"/>
<gene>
    <name evidence="2" type="primary">LOC106174483</name>
</gene>
<dbReference type="OrthoDB" id="8939204at2759"/>
<evidence type="ECO:0000313" key="1">
    <source>
        <dbReference type="Proteomes" id="UP000085678"/>
    </source>
</evidence>
<dbReference type="InParanoid" id="A0A1S3JMB6"/>
<dbReference type="GeneID" id="106174483"/>
<sequence length="238" mass="26958">MVIVTFHLVTAGFIYWRDAARFVKCMKTREKPRVETASLQLSRVLDLEQFRTTIKDAVALVLPNVKCVTAFVQDPYHTDDSHKSVPLWLNGEISQALPKEGILWQAYDSKQRVIKSHLDQSDPARQLLDSGQFINSGGIVVCSPVLEDEQPVVVLLIVCDSVTENHLSQLEVVQNQIAACHYRLKQSPYRATDMPRPMYKENSQEKSSEAILQLCAELYDQDAASLQVKVIKYVSMNH</sequence>
<dbReference type="AlphaFoldDB" id="A0A1S3JMB6"/>
<accession>A0A1S3JMB6</accession>
<dbReference type="STRING" id="7574.A0A1S3JMB6"/>
<organism evidence="1 2">
    <name type="scientific">Lingula anatina</name>
    <name type="common">Brachiopod</name>
    <name type="synonym">Lingula unguis</name>
    <dbReference type="NCBI Taxonomy" id="7574"/>
    <lineage>
        <taxon>Eukaryota</taxon>
        <taxon>Metazoa</taxon>
        <taxon>Spiralia</taxon>
        <taxon>Lophotrochozoa</taxon>
        <taxon>Brachiopoda</taxon>
        <taxon>Linguliformea</taxon>
        <taxon>Lingulata</taxon>
        <taxon>Lingulida</taxon>
        <taxon>Linguloidea</taxon>
        <taxon>Lingulidae</taxon>
        <taxon>Lingula</taxon>
    </lineage>
</organism>